<dbReference type="Gene3D" id="1.10.260.40">
    <property type="entry name" value="lambda repressor-like DNA-binding domains"/>
    <property type="match status" value="1"/>
</dbReference>
<proteinExistence type="predicted"/>
<dbReference type="Proteomes" id="UP000033109">
    <property type="component" value="Chromosome"/>
</dbReference>
<dbReference type="InterPro" id="IPR010982">
    <property type="entry name" value="Lambda_DNA-bd_dom_sf"/>
</dbReference>
<reference evidence="4 5" key="1">
    <citation type="journal article" date="2015" name="Sci. Rep.">
        <title>Unraveling adaptation of Pontibacter korlensis to radiation and infertility in desert through complete genome and comparative transcriptomic analysis.</title>
        <authorList>
            <person name="Dai J."/>
            <person name="Dai W."/>
            <person name="Qiu C."/>
            <person name="Yang Z."/>
            <person name="Zhang Y."/>
            <person name="Zhou M."/>
            <person name="Zhang L."/>
            <person name="Fang C."/>
            <person name="Gao Q."/>
            <person name="Yang Q."/>
            <person name="Li X."/>
            <person name="Wang Z."/>
            <person name="Wang Z."/>
            <person name="Jia Z."/>
            <person name="Chen X."/>
        </authorList>
    </citation>
    <scope>NUCLEOTIDE SEQUENCE [LARGE SCALE GENOMIC DNA]</scope>
    <source>
        <strain evidence="4 5">X14-1T</strain>
    </source>
</reference>
<evidence type="ECO:0000259" key="3">
    <source>
        <dbReference type="PROSITE" id="PS50943"/>
    </source>
</evidence>
<dbReference type="HOGENOM" id="CLU_147365_0_0_10"/>
<dbReference type="AlphaFoldDB" id="A0A0E3ZD76"/>
<accession>A0A0E3ZD76</accession>
<organism evidence="4 5">
    <name type="scientific">Pontibacter korlensis</name>
    <dbReference type="NCBI Taxonomy" id="400092"/>
    <lineage>
        <taxon>Bacteria</taxon>
        <taxon>Pseudomonadati</taxon>
        <taxon>Bacteroidota</taxon>
        <taxon>Cytophagia</taxon>
        <taxon>Cytophagales</taxon>
        <taxon>Hymenobacteraceae</taxon>
        <taxon>Pontibacter</taxon>
    </lineage>
</organism>
<dbReference type="KEGG" id="pko:PKOR_01830"/>
<dbReference type="RefSeq" id="WP_046308817.1">
    <property type="nucleotide sequence ID" value="NZ_CBCSCY010000032.1"/>
</dbReference>
<evidence type="ECO:0000256" key="2">
    <source>
        <dbReference type="SAM" id="Coils"/>
    </source>
</evidence>
<dbReference type="SUPFAM" id="SSF47413">
    <property type="entry name" value="lambda repressor-like DNA-binding domains"/>
    <property type="match status" value="1"/>
</dbReference>
<dbReference type="InterPro" id="IPR001387">
    <property type="entry name" value="Cro/C1-type_HTH"/>
</dbReference>
<feature type="domain" description="HTH cro/C1-type" evidence="3">
    <location>
        <begin position="14"/>
        <end position="67"/>
    </location>
</feature>
<dbReference type="PANTHER" id="PTHR46558:SF4">
    <property type="entry name" value="DNA-BIDING PHAGE PROTEIN"/>
    <property type="match status" value="1"/>
</dbReference>
<keyword evidence="5" id="KW-1185">Reference proteome</keyword>
<protein>
    <submittedName>
        <fullName evidence="4">Transcriptional regulator</fullName>
    </submittedName>
</protein>
<dbReference type="SMART" id="SM00530">
    <property type="entry name" value="HTH_XRE"/>
    <property type="match status" value="1"/>
</dbReference>
<sequence>METTMKPAHIGRKISRIRELRGIKQETLAQELGVSQQTVSRIETSESVEEDILAKVAKILGVTTDTIKNFSDEAVFNYFNNFSDNSINQGPIGAHNTCNFNPLDKLMEVLEENKKLYERLLESERAQNELLKKMIKE</sequence>
<name>A0A0E3ZD76_9BACT</name>
<evidence type="ECO:0000313" key="5">
    <source>
        <dbReference type="Proteomes" id="UP000033109"/>
    </source>
</evidence>
<feature type="coiled-coil region" evidence="2">
    <location>
        <begin position="103"/>
        <end position="134"/>
    </location>
</feature>
<gene>
    <name evidence="4" type="ORF">PKOR_01830</name>
</gene>
<dbReference type="STRING" id="400092.PKOR_01830"/>
<keyword evidence="2" id="KW-0175">Coiled coil</keyword>
<dbReference type="PROSITE" id="PS50943">
    <property type="entry name" value="HTH_CROC1"/>
    <property type="match status" value="1"/>
</dbReference>
<dbReference type="PATRIC" id="fig|400092.3.peg.412"/>
<keyword evidence="1" id="KW-0238">DNA-binding</keyword>
<dbReference type="Pfam" id="PF01381">
    <property type="entry name" value="HTH_3"/>
    <property type="match status" value="1"/>
</dbReference>
<dbReference type="CDD" id="cd00093">
    <property type="entry name" value="HTH_XRE"/>
    <property type="match status" value="1"/>
</dbReference>
<dbReference type="GO" id="GO:0003677">
    <property type="term" value="F:DNA binding"/>
    <property type="evidence" value="ECO:0007669"/>
    <property type="project" value="UniProtKB-KW"/>
</dbReference>
<dbReference type="PANTHER" id="PTHR46558">
    <property type="entry name" value="TRACRIPTIONAL REGULATORY PROTEIN-RELATED-RELATED"/>
    <property type="match status" value="1"/>
</dbReference>
<evidence type="ECO:0000313" key="4">
    <source>
        <dbReference type="EMBL" id="AKD02108.1"/>
    </source>
</evidence>
<evidence type="ECO:0000256" key="1">
    <source>
        <dbReference type="ARBA" id="ARBA00023125"/>
    </source>
</evidence>
<dbReference type="OrthoDB" id="674774at2"/>
<dbReference type="EMBL" id="CP009621">
    <property type="protein sequence ID" value="AKD02108.1"/>
    <property type="molecule type" value="Genomic_DNA"/>
</dbReference>